<dbReference type="AlphaFoldDB" id="A0A9D7XHL7"/>
<dbReference type="PANTHER" id="PTHR33383:SF1">
    <property type="entry name" value="MEMBRANE PROTEIN INSERTION EFFICIENCY FACTOR-RELATED"/>
    <property type="match status" value="1"/>
</dbReference>
<evidence type="ECO:0000313" key="1">
    <source>
        <dbReference type="EMBL" id="MBK9797506.1"/>
    </source>
</evidence>
<accession>A0A9D7XHL7</accession>
<dbReference type="NCBIfam" id="TIGR00278">
    <property type="entry name" value="membrane protein insertion efficiency factor YidD"/>
    <property type="match status" value="1"/>
</dbReference>
<dbReference type="Proteomes" id="UP000886657">
    <property type="component" value="Unassembled WGS sequence"/>
</dbReference>
<evidence type="ECO:0000313" key="2">
    <source>
        <dbReference type="Proteomes" id="UP000886657"/>
    </source>
</evidence>
<organism evidence="1 2">
    <name type="scientific">Candidatus Geothrix skivensis</name>
    <dbReference type="NCBI Taxonomy" id="2954439"/>
    <lineage>
        <taxon>Bacteria</taxon>
        <taxon>Pseudomonadati</taxon>
        <taxon>Acidobacteriota</taxon>
        <taxon>Holophagae</taxon>
        <taxon>Holophagales</taxon>
        <taxon>Holophagaceae</taxon>
        <taxon>Geothrix</taxon>
    </lineage>
</organism>
<sequence>MISFLIRRYQEWAPSKIRGNCRFTPSCSDYMLLAIEKHGALVGVAKGCRRLIRCAPPNGGVDYP</sequence>
<dbReference type="SMART" id="SM01234">
    <property type="entry name" value="Haemolytic"/>
    <property type="match status" value="1"/>
</dbReference>
<protein>
    <submittedName>
        <fullName evidence="1">Membrane protein insertion efficiency factor YidD</fullName>
    </submittedName>
</protein>
<dbReference type="Pfam" id="PF01809">
    <property type="entry name" value="YidD"/>
    <property type="match status" value="1"/>
</dbReference>
<comment type="caution">
    <text evidence="1">The sequence shown here is derived from an EMBL/GenBank/DDBJ whole genome shotgun (WGS) entry which is preliminary data.</text>
</comment>
<proteinExistence type="predicted"/>
<dbReference type="InterPro" id="IPR002696">
    <property type="entry name" value="Membr_insert_effic_factor_YidD"/>
</dbReference>
<dbReference type="PANTHER" id="PTHR33383">
    <property type="entry name" value="MEMBRANE PROTEIN INSERTION EFFICIENCY FACTOR-RELATED"/>
    <property type="match status" value="1"/>
</dbReference>
<reference evidence="1" key="1">
    <citation type="submission" date="2020-10" db="EMBL/GenBank/DDBJ databases">
        <title>Connecting structure to function with the recovery of over 1000 high-quality activated sludge metagenome-assembled genomes encoding full-length rRNA genes using long-read sequencing.</title>
        <authorList>
            <person name="Singleton C.M."/>
            <person name="Petriglieri F."/>
            <person name="Kristensen J.M."/>
            <person name="Kirkegaard R.H."/>
            <person name="Michaelsen T.Y."/>
            <person name="Andersen M.H."/>
            <person name="Karst S.M."/>
            <person name="Dueholm M.S."/>
            <person name="Nielsen P.H."/>
            <person name="Albertsen M."/>
        </authorList>
    </citation>
    <scope>NUCLEOTIDE SEQUENCE</scope>
    <source>
        <strain evidence="1">Skiv_18-Q3-R9-52_MAXAC.067</strain>
    </source>
</reference>
<gene>
    <name evidence="1" type="ORF">IPP58_13610</name>
</gene>
<name>A0A9D7XHL7_9BACT</name>
<dbReference type="EMBL" id="JADKIO010000009">
    <property type="protein sequence ID" value="MBK9797506.1"/>
    <property type="molecule type" value="Genomic_DNA"/>
</dbReference>